<comment type="caution">
    <text evidence="2">The sequence shown here is derived from an EMBL/GenBank/DDBJ whole genome shotgun (WGS) entry which is preliminary data.</text>
</comment>
<evidence type="ECO:0000256" key="1">
    <source>
        <dbReference type="SAM" id="MobiDB-lite"/>
    </source>
</evidence>
<evidence type="ECO:0000313" key="2">
    <source>
        <dbReference type="EMBL" id="KAJ7032761.1"/>
    </source>
</evidence>
<feature type="region of interest" description="Disordered" evidence="1">
    <location>
        <begin position="1"/>
        <end position="20"/>
    </location>
</feature>
<sequence>MSTVPPVSTPPPSPTRSRPCIAQKDFTVSPSTRLQTEAYHMESKHMIKVKLWVKQQTDSMIDAVKTKSIVKQFRRGILMIAGSNIAERKPREQDKCSGYCKLEEAHYLSEVKCFEQRGMCRHASIDIREEHRHCKMCGLRKKAVNYIMRNFGIMGIPITAVLSAVLSRISMANIWIPFGAGSDEDKRKSLDPLPPPSRKSKFAVGTPSYPTS</sequence>
<dbReference type="Proteomes" id="UP001218188">
    <property type="component" value="Unassembled WGS sequence"/>
</dbReference>
<accession>A0AAD6SRK1</accession>
<feature type="region of interest" description="Disordered" evidence="1">
    <location>
        <begin position="181"/>
        <end position="212"/>
    </location>
</feature>
<keyword evidence="3" id="KW-1185">Reference proteome</keyword>
<gene>
    <name evidence="2" type="ORF">C8F04DRAFT_1184715</name>
</gene>
<protein>
    <submittedName>
        <fullName evidence="2">Uncharacterized protein</fullName>
    </submittedName>
</protein>
<dbReference type="AlphaFoldDB" id="A0AAD6SRK1"/>
<evidence type="ECO:0000313" key="3">
    <source>
        <dbReference type="Proteomes" id="UP001218188"/>
    </source>
</evidence>
<dbReference type="EMBL" id="JARJCM010000070">
    <property type="protein sequence ID" value="KAJ7032761.1"/>
    <property type="molecule type" value="Genomic_DNA"/>
</dbReference>
<name>A0AAD6SRK1_9AGAR</name>
<organism evidence="2 3">
    <name type="scientific">Mycena alexandri</name>
    <dbReference type="NCBI Taxonomy" id="1745969"/>
    <lineage>
        <taxon>Eukaryota</taxon>
        <taxon>Fungi</taxon>
        <taxon>Dikarya</taxon>
        <taxon>Basidiomycota</taxon>
        <taxon>Agaricomycotina</taxon>
        <taxon>Agaricomycetes</taxon>
        <taxon>Agaricomycetidae</taxon>
        <taxon>Agaricales</taxon>
        <taxon>Marasmiineae</taxon>
        <taxon>Mycenaceae</taxon>
        <taxon>Mycena</taxon>
    </lineage>
</organism>
<proteinExistence type="predicted"/>
<reference evidence="2" key="1">
    <citation type="submission" date="2023-03" db="EMBL/GenBank/DDBJ databases">
        <title>Massive genome expansion in bonnet fungi (Mycena s.s.) driven by repeated elements and novel gene families across ecological guilds.</title>
        <authorList>
            <consortium name="Lawrence Berkeley National Laboratory"/>
            <person name="Harder C.B."/>
            <person name="Miyauchi S."/>
            <person name="Viragh M."/>
            <person name="Kuo A."/>
            <person name="Thoen E."/>
            <person name="Andreopoulos B."/>
            <person name="Lu D."/>
            <person name="Skrede I."/>
            <person name="Drula E."/>
            <person name="Henrissat B."/>
            <person name="Morin E."/>
            <person name="Kohler A."/>
            <person name="Barry K."/>
            <person name="LaButti K."/>
            <person name="Morin E."/>
            <person name="Salamov A."/>
            <person name="Lipzen A."/>
            <person name="Mereny Z."/>
            <person name="Hegedus B."/>
            <person name="Baldrian P."/>
            <person name="Stursova M."/>
            <person name="Weitz H."/>
            <person name="Taylor A."/>
            <person name="Grigoriev I.V."/>
            <person name="Nagy L.G."/>
            <person name="Martin F."/>
            <person name="Kauserud H."/>
        </authorList>
    </citation>
    <scope>NUCLEOTIDE SEQUENCE</scope>
    <source>
        <strain evidence="2">CBHHK200</strain>
    </source>
</reference>